<keyword evidence="2" id="KW-0238">DNA-binding</keyword>
<sequence length="121" mass="13176">MSALRVDAADPTPPYEQIRRQLALLIDTGELGQGERLPTVRQLAGDLQVAPGTVSRAFRELEAGGYVETRRAAGTRVKARQRRSDTSELDSLAAGFVARARTLGADSDDVRASLERVLRRS</sequence>
<evidence type="ECO:0000313" key="5">
    <source>
        <dbReference type="EMBL" id="RHW44511.1"/>
    </source>
</evidence>
<dbReference type="RefSeq" id="WP_118914409.1">
    <property type="nucleotide sequence ID" value="NZ_CBCRVH010000016.1"/>
</dbReference>
<evidence type="ECO:0000313" key="6">
    <source>
        <dbReference type="Proteomes" id="UP000285376"/>
    </source>
</evidence>
<comment type="caution">
    <text evidence="5">The sequence shown here is derived from an EMBL/GenBank/DDBJ whole genome shotgun (WGS) entry which is preliminary data.</text>
</comment>
<dbReference type="SMART" id="SM00345">
    <property type="entry name" value="HTH_GNTR"/>
    <property type="match status" value="1"/>
</dbReference>
<organism evidence="5 6">
    <name type="scientific">Dermacoccus abyssi</name>
    <dbReference type="NCBI Taxonomy" id="322596"/>
    <lineage>
        <taxon>Bacteria</taxon>
        <taxon>Bacillati</taxon>
        <taxon>Actinomycetota</taxon>
        <taxon>Actinomycetes</taxon>
        <taxon>Micrococcales</taxon>
        <taxon>Dermacoccaceae</taxon>
        <taxon>Dermacoccus</taxon>
    </lineage>
</organism>
<dbReference type="SUPFAM" id="SSF46785">
    <property type="entry name" value="Winged helix' DNA-binding domain"/>
    <property type="match status" value="1"/>
</dbReference>
<dbReference type="Proteomes" id="UP000285376">
    <property type="component" value="Unassembled WGS sequence"/>
</dbReference>
<dbReference type="Pfam" id="PF00392">
    <property type="entry name" value="GntR"/>
    <property type="match status" value="1"/>
</dbReference>
<reference evidence="5 6" key="1">
    <citation type="submission" date="2018-08" db="EMBL/GenBank/DDBJ databases">
        <title>Whole genome sequence analysis of Dermacoccus abyssi bacteria isolated from Deep Mariana trench Micromonospora spp reveals genes involved in the environmental adaptation and production of secondary metabolites.</title>
        <authorList>
            <person name="Abdel-Mageed W.M."/>
            <person name="Lehri B."/>
            <person name="Nouioui I."/>
            <person name="Goodfellow I."/>
            <person name="Jaspars M."/>
            <person name="Karlyshev A."/>
        </authorList>
    </citation>
    <scope>NUCLEOTIDE SEQUENCE [LARGE SCALE GENOMIC DNA]</scope>
    <source>
        <strain evidence="5 6">MT1.1</strain>
    </source>
</reference>
<evidence type="ECO:0000256" key="3">
    <source>
        <dbReference type="ARBA" id="ARBA00023163"/>
    </source>
</evidence>
<dbReference type="PANTHER" id="PTHR38445:SF9">
    <property type="entry name" value="HTH-TYPE TRANSCRIPTIONAL REPRESSOR YTRA"/>
    <property type="match status" value="1"/>
</dbReference>
<evidence type="ECO:0000256" key="1">
    <source>
        <dbReference type="ARBA" id="ARBA00023015"/>
    </source>
</evidence>
<evidence type="ECO:0000256" key="2">
    <source>
        <dbReference type="ARBA" id="ARBA00023125"/>
    </source>
</evidence>
<dbReference type="InterPro" id="IPR036388">
    <property type="entry name" value="WH-like_DNA-bd_sf"/>
</dbReference>
<keyword evidence="1" id="KW-0805">Transcription regulation</keyword>
<evidence type="ECO:0000259" key="4">
    <source>
        <dbReference type="PROSITE" id="PS50949"/>
    </source>
</evidence>
<accession>A0A417Z2E9</accession>
<gene>
    <name evidence="5" type="ORF">D1832_12380</name>
</gene>
<feature type="domain" description="HTH gntR-type" evidence="4">
    <location>
        <begin position="12"/>
        <end position="80"/>
    </location>
</feature>
<proteinExistence type="predicted"/>
<name>A0A417Z2E9_9MICO</name>
<dbReference type="InterPro" id="IPR036390">
    <property type="entry name" value="WH_DNA-bd_sf"/>
</dbReference>
<dbReference type="Gene3D" id="1.10.10.10">
    <property type="entry name" value="Winged helix-like DNA-binding domain superfamily/Winged helix DNA-binding domain"/>
    <property type="match status" value="1"/>
</dbReference>
<dbReference type="GO" id="GO:0003700">
    <property type="term" value="F:DNA-binding transcription factor activity"/>
    <property type="evidence" value="ECO:0007669"/>
    <property type="project" value="InterPro"/>
</dbReference>
<dbReference type="EMBL" id="QWLM01000016">
    <property type="protein sequence ID" value="RHW44511.1"/>
    <property type="molecule type" value="Genomic_DNA"/>
</dbReference>
<dbReference type="InterPro" id="IPR000524">
    <property type="entry name" value="Tscrpt_reg_HTH_GntR"/>
</dbReference>
<dbReference type="PANTHER" id="PTHR38445">
    <property type="entry name" value="HTH-TYPE TRANSCRIPTIONAL REPRESSOR YTRA"/>
    <property type="match status" value="1"/>
</dbReference>
<dbReference type="AlphaFoldDB" id="A0A417Z2E9"/>
<dbReference type="GO" id="GO:0003677">
    <property type="term" value="F:DNA binding"/>
    <property type="evidence" value="ECO:0007669"/>
    <property type="project" value="UniProtKB-KW"/>
</dbReference>
<keyword evidence="3" id="KW-0804">Transcription</keyword>
<dbReference type="CDD" id="cd07377">
    <property type="entry name" value="WHTH_GntR"/>
    <property type="match status" value="1"/>
</dbReference>
<dbReference type="PROSITE" id="PS50949">
    <property type="entry name" value="HTH_GNTR"/>
    <property type="match status" value="1"/>
</dbReference>
<protein>
    <submittedName>
        <fullName evidence="5">GntR family transcriptional regulator</fullName>
    </submittedName>
</protein>